<name>A0A556QJV1_9BACT</name>
<comment type="caution">
    <text evidence="4">The sequence shown here is derived from an EMBL/GenBank/DDBJ whole genome shotgun (WGS) entry which is preliminary data.</text>
</comment>
<protein>
    <submittedName>
        <fullName evidence="4">Glycoside hydrolase family 16 protein</fullName>
    </submittedName>
</protein>
<dbReference type="PROSITE" id="PS51762">
    <property type="entry name" value="GH16_2"/>
    <property type="match status" value="1"/>
</dbReference>
<sequence length="814" mass="87272">MKRFTSFRPFCAALLTLAATLSATAASDLFTPTAASIATIKTEKDPVLSLEGSALKVSFPNGGDYPGLDLPLAGGTANLSAFAGVQAEITNTGPSRLNVNLRADNPGDWRKQPWNTNNVWIAAGETKIVKVTFGQSYGRAGYALDAARVSNLKLFVEKPKADAVILVKNIAPFGTGTPAVAPAATTSTSPAATSAAVPAGAVIFTPTAANIASIKTEQAPALAFDASSGAPALKLTFPNGGDYPGFDYPLTGGQLNLTGFAGVQATVTNAGQSRVNVALRAGNPGDWRQNPWNTGNVWIAPGETKTLKVTFGQSYGKTGYALDSSRVNVLKLYVEKPKADAALLISNLAPFGTASATASVETASATPVAAGQDATFSPSIGGELLDLAKNKLAGFNHSDSSAVIEAGKVKVTFEAGSNYPNIQFPIPKGGWNLSAFSAIEVSVTNANDKKVTVFLRADNPGDWKAEPWNTENTVFNPGETKILKLTFGQQNGAPAFPLNPARISAIQIFIVRPKTATTLVLDNLKASGSPSDAANKLSFTKPEDRNTPAVLPAWLGQRPPADLPGEWVKTLDENFDGTQLNEKLWTPRFPWDGPQPGQLQHYVPENVTVANGVATFKVEKKFGHENNDPKLGTRAYSSGLIQSYNKWSQLYGYFEARIKVPYVRGLWPAYWMMPDRGAASGLDTWRRRDTGKGAMEIDIMEILSEWGPGRNSVATHWDGYGSDHKQWGTSQIYYGPTPDGYHVFGLLWEPGKLTWYVDGKKTAEQINDRVSNVPAYLKFNVQMGGWATKNVDDANLPAVMDVDYTRAWQLKSRL</sequence>
<dbReference type="CDD" id="cd08023">
    <property type="entry name" value="GH16_laminarinase_like"/>
    <property type="match status" value="1"/>
</dbReference>
<dbReference type="OrthoDB" id="4455781at2"/>
<dbReference type="PANTHER" id="PTHR10963">
    <property type="entry name" value="GLYCOSYL HYDROLASE-RELATED"/>
    <property type="match status" value="1"/>
</dbReference>
<dbReference type="Gene3D" id="2.60.120.430">
    <property type="entry name" value="Galactose-binding lectin"/>
    <property type="match status" value="3"/>
</dbReference>
<dbReference type="InterPro" id="IPR013320">
    <property type="entry name" value="ConA-like_dom_sf"/>
</dbReference>
<feature type="signal peptide" evidence="2">
    <location>
        <begin position="1"/>
        <end position="25"/>
    </location>
</feature>
<dbReference type="Pfam" id="PF00722">
    <property type="entry name" value="Glyco_hydro_16"/>
    <property type="match status" value="1"/>
</dbReference>
<dbReference type="GO" id="GO:0004553">
    <property type="term" value="F:hydrolase activity, hydrolyzing O-glycosyl compounds"/>
    <property type="evidence" value="ECO:0007669"/>
    <property type="project" value="InterPro"/>
</dbReference>
<comment type="similarity">
    <text evidence="1">Belongs to the glycosyl hydrolase 16 family.</text>
</comment>
<dbReference type="InterPro" id="IPR050546">
    <property type="entry name" value="Glycosyl_Hydrlase_16"/>
</dbReference>
<keyword evidence="2" id="KW-0732">Signal</keyword>
<dbReference type="GO" id="GO:0005975">
    <property type="term" value="P:carbohydrate metabolic process"/>
    <property type="evidence" value="ECO:0007669"/>
    <property type="project" value="InterPro"/>
</dbReference>
<gene>
    <name evidence="4" type="ORF">FPL22_12520</name>
</gene>
<evidence type="ECO:0000256" key="2">
    <source>
        <dbReference type="SAM" id="SignalP"/>
    </source>
</evidence>
<keyword evidence="4" id="KW-0378">Hydrolase</keyword>
<dbReference type="EMBL" id="VMBG01000002">
    <property type="protein sequence ID" value="TSJ76935.1"/>
    <property type="molecule type" value="Genomic_DNA"/>
</dbReference>
<dbReference type="SUPFAM" id="SSF49899">
    <property type="entry name" value="Concanavalin A-like lectins/glucanases"/>
    <property type="match status" value="1"/>
</dbReference>
<evidence type="ECO:0000313" key="5">
    <source>
        <dbReference type="Proteomes" id="UP000315648"/>
    </source>
</evidence>
<proteinExistence type="inferred from homology"/>
<dbReference type="Proteomes" id="UP000315648">
    <property type="component" value="Unassembled WGS sequence"/>
</dbReference>
<feature type="domain" description="GH16" evidence="3">
    <location>
        <begin position="552"/>
        <end position="813"/>
    </location>
</feature>
<dbReference type="AlphaFoldDB" id="A0A556QJV1"/>
<keyword evidence="5" id="KW-1185">Reference proteome</keyword>
<dbReference type="PANTHER" id="PTHR10963:SF55">
    <property type="entry name" value="GLYCOSIDE HYDROLASE FAMILY 16 PROTEIN"/>
    <property type="match status" value="1"/>
</dbReference>
<dbReference type="RefSeq" id="WP_144230756.1">
    <property type="nucleotide sequence ID" value="NZ_CBCRVV010000006.1"/>
</dbReference>
<dbReference type="Gene3D" id="2.60.120.200">
    <property type="match status" value="1"/>
</dbReference>
<evidence type="ECO:0000256" key="1">
    <source>
        <dbReference type="ARBA" id="ARBA00006865"/>
    </source>
</evidence>
<evidence type="ECO:0000259" key="3">
    <source>
        <dbReference type="PROSITE" id="PS51762"/>
    </source>
</evidence>
<evidence type="ECO:0000313" key="4">
    <source>
        <dbReference type="EMBL" id="TSJ76935.1"/>
    </source>
</evidence>
<dbReference type="InterPro" id="IPR000757">
    <property type="entry name" value="Beta-glucanase-like"/>
</dbReference>
<reference evidence="4 5" key="1">
    <citation type="submission" date="2019-07" db="EMBL/GenBank/DDBJ databases">
        <title>Description of 53C-WASEF.</title>
        <authorList>
            <person name="Pitt A."/>
            <person name="Hahn M.W."/>
        </authorList>
    </citation>
    <scope>NUCLEOTIDE SEQUENCE [LARGE SCALE GENOMIC DNA]</scope>
    <source>
        <strain evidence="4 5">53C-WASEF</strain>
    </source>
</reference>
<feature type="chain" id="PRO_5021890893" evidence="2">
    <location>
        <begin position="26"/>
        <end position="814"/>
    </location>
</feature>
<organism evidence="4 5">
    <name type="scientific">Rariglobus hedericola</name>
    <dbReference type="NCBI Taxonomy" id="2597822"/>
    <lineage>
        <taxon>Bacteria</taxon>
        <taxon>Pseudomonadati</taxon>
        <taxon>Verrucomicrobiota</taxon>
        <taxon>Opitutia</taxon>
        <taxon>Opitutales</taxon>
        <taxon>Opitutaceae</taxon>
        <taxon>Rariglobus</taxon>
    </lineage>
</organism>
<accession>A0A556QJV1</accession>